<dbReference type="PANTHER" id="PTHR44137">
    <property type="entry name" value="BNAC03G44070D PROTEIN"/>
    <property type="match status" value="1"/>
</dbReference>
<dbReference type="Proteomes" id="UP001177140">
    <property type="component" value="Unassembled WGS sequence"/>
</dbReference>
<evidence type="ECO:0000256" key="1">
    <source>
        <dbReference type="SAM" id="Coils"/>
    </source>
</evidence>
<proteinExistence type="predicted"/>
<dbReference type="Gene3D" id="1.10.287.110">
    <property type="entry name" value="DnaJ domain"/>
    <property type="match status" value="1"/>
</dbReference>
<keyword evidence="1" id="KW-0175">Coiled coil</keyword>
<name>A0AA42B088_PAPNU</name>
<dbReference type="EMBL" id="JAJJMA010285298">
    <property type="protein sequence ID" value="MCL7046738.1"/>
    <property type="molecule type" value="Genomic_DNA"/>
</dbReference>
<evidence type="ECO:0000259" key="3">
    <source>
        <dbReference type="PROSITE" id="PS50076"/>
    </source>
</evidence>
<evidence type="ECO:0000256" key="2">
    <source>
        <dbReference type="SAM" id="MobiDB-lite"/>
    </source>
</evidence>
<comment type="caution">
    <text evidence="4">The sequence shown here is derived from an EMBL/GenBank/DDBJ whole genome shotgun (WGS) entry which is preliminary data.</text>
</comment>
<dbReference type="InterPro" id="IPR036869">
    <property type="entry name" value="J_dom_sf"/>
</dbReference>
<dbReference type="InterPro" id="IPR024593">
    <property type="entry name" value="DUF3444"/>
</dbReference>
<dbReference type="Pfam" id="PF11926">
    <property type="entry name" value="DUF3444"/>
    <property type="match status" value="1"/>
</dbReference>
<dbReference type="PROSITE" id="PS50076">
    <property type="entry name" value="DNAJ_2"/>
    <property type="match status" value="1"/>
</dbReference>
<dbReference type="CDD" id="cd06257">
    <property type="entry name" value="DnaJ"/>
    <property type="match status" value="1"/>
</dbReference>
<protein>
    <recommendedName>
        <fullName evidence="3">J domain-containing protein</fullName>
    </recommendedName>
</protein>
<accession>A0AA42B088</accession>
<feature type="compositionally biased region" description="Basic and acidic residues" evidence="2">
    <location>
        <begin position="385"/>
        <end position="480"/>
    </location>
</feature>
<evidence type="ECO:0000313" key="4">
    <source>
        <dbReference type="EMBL" id="MCL7046738.1"/>
    </source>
</evidence>
<sequence>MAANPEEEEAVRLKTLAEEKYKESKLESALEYATQAKALNQNLDGISELVTTYSILHEASSSSPNWYKILQVESFSHINTIKKQYRKLALTLHPDKNTCLASEEAFKHVSEAFKLLSDKIRKKDFDVKLRIAMQSEVTAATVSSNGHDGAETVDMFAPKCSSCKSVHQFERKFIGQSLVCPRCNKSFVAEEEMRVDDDQIRVGDTSRRKRKATITDFLDRIGLKSKPKKVKIAEEMTLSEIQMEAKRSKNDEEKKKQEEMVGTKMDMGKEKETTDEGENAKEKMTLKEMAEKMDKEKKKKKMDVVQNTEMVNEKVMTLKEMVEKMEKEKEKKMKIVENTGKLKEKKVKLKDISEILGKEKTMTLKEMLGEMEKKKEKKIKTLETMEKDTAKEGETLKERTLTLKEMVEKLGKSKGKDKPEEPGKAKDKEKVDELAKANDKEKVEELGKAKDNDKVEETEKVKDKDKVEEPEKAKDGDAMEKKKKKGKEKEKKKKKKKKKDKGKEREERVVATISERSSDLEAMVVEDSDFYSFDKDRSERCFKKCQIWAAYGDNDGMPRHYGLVDEVISLNPFNVKVSWLDLHGKGDNVSLCLEGSGSQISCGKFKVGGNTVVNSVNIFSHIVECEKVAREIYMIYPRKGSVWALYGGSDRHELNQENVVNGCYDIVVILTNYSEMHGLSIAYLNKVKWFKTIFERREIGCHAVRWLEKDNVRLFSHQIPSRKLLGTEAPGLPKDCWELDPAALPQDLLVVEKDYLLEAA</sequence>
<dbReference type="AlphaFoldDB" id="A0AA42B088"/>
<dbReference type="SMART" id="SM00271">
    <property type="entry name" value="DnaJ"/>
    <property type="match status" value="1"/>
</dbReference>
<feature type="compositionally biased region" description="Basic residues" evidence="2">
    <location>
        <begin position="481"/>
        <end position="500"/>
    </location>
</feature>
<dbReference type="SUPFAM" id="SSF46565">
    <property type="entry name" value="Chaperone J-domain"/>
    <property type="match status" value="1"/>
</dbReference>
<keyword evidence="5" id="KW-1185">Reference proteome</keyword>
<dbReference type="PRINTS" id="PR00625">
    <property type="entry name" value="JDOMAIN"/>
</dbReference>
<dbReference type="InterPro" id="IPR001623">
    <property type="entry name" value="DnaJ_domain"/>
</dbReference>
<reference evidence="4" key="1">
    <citation type="submission" date="2022-03" db="EMBL/GenBank/DDBJ databases">
        <title>A functionally conserved STORR gene fusion in Papaver species that diverged 16.8 million years ago.</title>
        <authorList>
            <person name="Catania T."/>
        </authorList>
    </citation>
    <scope>NUCLEOTIDE SEQUENCE</scope>
    <source>
        <strain evidence="4">S-191538</strain>
    </source>
</reference>
<organism evidence="4 5">
    <name type="scientific">Papaver nudicaule</name>
    <name type="common">Iceland poppy</name>
    <dbReference type="NCBI Taxonomy" id="74823"/>
    <lineage>
        <taxon>Eukaryota</taxon>
        <taxon>Viridiplantae</taxon>
        <taxon>Streptophyta</taxon>
        <taxon>Embryophyta</taxon>
        <taxon>Tracheophyta</taxon>
        <taxon>Spermatophyta</taxon>
        <taxon>Magnoliopsida</taxon>
        <taxon>Ranunculales</taxon>
        <taxon>Papaveraceae</taxon>
        <taxon>Papaveroideae</taxon>
        <taxon>Papaver</taxon>
    </lineage>
</organism>
<feature type="region of interest" description="Disordered" evidence="2">
    <location>
        <begin position="385"/>
        <end position="510"/>
    </location>
</feature>
<feature type="domain" description="J" evidence="3">
    <location>
        <begin position="65"/>
        <end position="129"/>
    </location>
</feature>
<feature type="coiled-coil region" evidence="1">
    <location>
        <begin position="238"/>
        <end position="338"/>
    </location>
</feature>
<evidence type="ECO:0000313" key="5">
    <source>
        <dbReference type="Proteomes" id="UP001177140"/>
    </source>
</evidence>
<gene>
    <name evidence="4" type="ORF">MKW94_027126</name>
</gene>
<dbReference type="PANTHER" id="PTHR44137:SF24">
    <property type="entry name" value="DNAJ HEAT SHOCK N-TERMINAL DOMAIN-CONTAINING PROTEIN"/>
    <property type="match status" value="1"/>
</dbReference>
<dbReference type="Pfam" id="PF00226">
    <property type="entry name" value="DnaJ"/>
    <property type="match status" value="1"/>
</dbReference>